<feature type="region of interest" description="Disordered" evidence="2">
    <location>
        <begin position="140"/>
        <end position="169"/>
    </location>
</feature>
<evidence type="ECO:0000256" key="2">
    <source>
        <dbReference type="SAM" id="MobiDB-lite"/>
    </source>
</evidence>
<organism evidence="4 5">
    <name type="scientific">Elysia crispata</name>
    <name type="common">lettuce slug</name>
    <dbReference type="NCBI Taxonomy" id="231223"/>
    <lineage>
        <taxon>Eukaryota</taxon>
        <taxon>Metazoa</taxon>
        <taxon>Spiralia</taxon>
        <taxon>Lophotrochozoa</taxon>
        <taxon>Mollusca</taxon>
        <taxon>Gastropoda</taxon>
        <taxon>Heterobranchia</taxon>
        <taxon>Euthyneura</taxon>
        <taxon>Panpulmonata</taxon>
        <taxon>Sacoglossa</taxon>
        <taxon>Placobranchoidea</taxon>
        <taxon>Plakobranchidae</taxon>
        <taxon>Elysia</taxon>
    </lineage>
</organism>
<evidence type="ECO:0000259" key="3">
    <source>
        <dbReference type="PROSITE" id="PS50157"/>
    </source>
</evidence>
<keyword evidence="1" id="KW-0479">Metal-binding</keyword>
<feature type="region of interest" description="Disordered" evidence="2">
    <location>
        <begin position="182"/>
        <end position="219"/>
    </location>
</feature>
<sequence>MILIKMVSARFHDDYDSLFLGKIQTSLPSGIQDLQKALVMAMLPKSLQTKEYLSFHDVLNICKRAPGSLECIFSQEITKEFSNTYEFECTFSPSSCEKHIRKFRNCDGARSEMRSHILQHIKEMKTVSADVRDQFITRNQLVKQTGSRKQKSVQQRRKSSPISKDHEDVTHSNCFTKLKDSIGDQSEQSSSSLNGEFEDEKSPCKECRSSKKSPSVDKTKPETFIASCSKEQETYQYKLTMKMFLLDRSKWDDMHGALEKLVANSDFADLVTEEDRTKILAAFQQYKDSCKLSDDQPLDHLKIPLNPNEKEILHSISSETWLALEASTDPVAKKMSESYGLLAAREYLSLPRKAKPKDCLHCKRVYTASTSLQCHLISLSGVRNWMCSKCNNSNKGDCKFTRKHSLLYHILKENDIPRYICLEPGCNRKHNHTHHQKSHARQHACEKEIQCRIEDCESTFSNQNMYCRHLYQVHNMELLENNELKEIDSTEGGQKIHSASLRAKKRSKVKHQERFVEPQSTSQDMTDSLSPKRRKIDSPVGANYSCSFVNKEWRDKVHAYIPEIKAYMKDAEQFVTNYVMNYGYPFNSLSFLHFVACSKEEEILGSSHLLSYDRPNTYGLSFMAEDFPLFEEEAGHIQSSANSSLQIHGDIQTIGKSSTAQFSESLSATATCIEPISTQVTNNYDDGMNLSSVMETAQMQSVKAISFSYDSGNYQFVGEASQASSSSTDYIDIQLKDTFKDEIFPQQTISSSSSSIHSTRSVLIDLDNKLLLKSKSCIRETKCGMRCQNSVME</sequence>
<feature type="compositionally biased region" description="Polar residues" evidence="2">
    <location>
        <begin position="518"/>
        <end position="529"/>
    </location>
</feature>
<keyword evidence="1" id="KW-0862">Zinc</keyword>
<proteinExistence type="predicted"/>
<feature type="region of interest" description="Disordered" evidence="2">
    <location>
        <begin position="489"/>
        <end position="534"/>
    </location>
</feature>
<evidence type="ECO:0000256" key="1">
    <source>
        <dbReference type="PROSITE-ProRule" id="PRU00042"/>
    </source>
</evidence>
<evidence type="ECO:0000313" key="5">
    <source>
        <dbReference type="Proteomes" id="UP001283361"/>
    </source>
</evidence>
<evidence type="ECO:0000313" key="4">
    <source>
        <dbReference type="EMBL" id="KAK3751619.1"/>
    </source>
</evidence>
<keyword evidence="1" id="KW-0863">Zinc-finger</keyword>
<feature type="compositionally biased region" description="Basic residues" evidence="2">
    <location>
        <begin position="146"/>
        <end position="159"/>
    </location>
</feature>
<dbReference type="Proteomes" id="UP001283361">
    <property type="component" value="Unassembled WGS sequence"/>
</dbReference>
<dbReference type="PROSITE" id="PS50157">
    <property type="entry name" value="ZINC_FINGER_C2H2_2"/>
    <property type="match status" value="1"/>
</dbReference>
<feature type="compositionally biased region" description="Basic and acidic residues" evidence="2">
    <location>
        <begin position="200"/>
        <end position="219"/>
    </location>
</feature>
<dbReference type="EMBL" id="JAWDGP010005812">
    <property type="protein sequence ID" value="KAK3751619.1"/>
    <property type="molecule type" value="Genomic_DNA"/>
</dbReference>
<keyword evidence="5" id="KW-1185">Reference proteome</keyword>
<dbReference type="PROSITE" id="PS00028">
    <property type="entry name" value="ZINC_FINGER_C2H2_1"/>
    <property type="match status" value="1"/>
</dbReference>
<accession>A0AAE1D212</accession>
<gene>
    <name evidence="4" type="ORF">RRG08_012680</name>
</gene>
<reference evidence="4" key="1">
    <citation type="journal article" date="2023" name="G3 (Bethesda)">
        <title>A reference genome for the long-term kleptoplast-retaining sea slug Elysia crispata morphotype clarki.</title>
        <authorList>
            <person name="Eastman K.E."/>
            <person name="Pendleton A.L."/>
            <person name="Shaikh M.A."/>
            <person name="Suttiyut T."/>
            <person name="Ogas R."/>
            <person name="Tomko P."/>
            <person name="Gavelis G."/>
            <person name="Widhalm J.R."/>
            <person name="Wisecaver J.H."/>
        </authorList>
    </citation>
    <scope>NUCLEOTIDE SEQUENCE</scope>
    <source>
        <strain evidence="4">ECLA1</strain>
    </source>
</reference>
<feature type="domain" description="C2H2-type" evidence="3">
    <location>
        <begin position="419"/>
        <end position="448"/>
    </location>
</feature>
<dbReference type="GO" id="GO:0008270">
    <property type="term" value="F:zinc ion binding"/>
    <property type="evidence" value="ECO:0007669"/>
    <property type="project" value="UniProtKB-KW"/>
</dbReference>
<dbReference type="SMART" id="SM00355">
    <property type="entry name" value="ZnF_C2H2"/>
    <property type="match status" value="2"/>
</dbReference>
<comment type="caution">
    <text evidence="4">The sequence shown here is derived from an EMBL/GenBank/DDBJ whole genome shotgun (WGS) entry which is preliminary data.</text>
</comment>
<dbReference type="InterPro" id="IPR013087">
    <property type="entry name" value="Znf_C2H2_type"/>
</dbReference>
<dbReference type="AlphaFoldDB" id="A0AAE1D212"/>
<protein>
    <recommendedName>
        <fullName evidence="3">C2H2-type domain-containing protein</fullName>
    </recommendedName>
</protein>
<name>A0AAE1D212_9GAST</name>